<reference evidence="2" key="1">
    <citation type="submission" date="2020-02" db="EMBL/GenBank/DDBJ databases">
        <authorList>
            <person name="Meier V. D."/>
        </authorList>
    </citation>
    <scope>NUCLEOTIDE SEQUENCE</scope>
    <source>
        <strain evidence="2">AVDCRST_MAG22</strain>
    </source>
</reference>
<organism evidence="2">
    <name type="scientific">uncultured Rubrobacteraceae bacterium</name>
    <dbReference type="NCBI Taxonomy" id="349277"/>
    <lineage>
        <taxon>Bacteria</taxon>
        <taxon>Bacillati</taxon>
        <taxon>Actinomycetota</taxon>
        <taxon>Rubrobacteria</taxon>
        <taxon>Rubrobacterales</taxon>
        <taxon>Rubrobacteraceae</taxon>
        <taxon>environmental samples</taxon>
    </lineage>
</organism>
<feature type="region of interest" description="Disordered" evidence="1">
    <location>
        <begin position="1"/>
        <end position="49"/>
    </location>
</feature>
<name>A0A6J4NBN9_9ACTN</name>
<protein>
    <submittedName>
        <fullName evidence="2">Uncharacterized protein</fullName>
    </submittedName>
</protein>
<feature type="non-terminal residue" evidence="2">
    <location>
        <position position="49"/>
    </location>
</feature>
<dbReference type="AlphaFoldDB" id="A0A6J4NBN9"/>
<proteinExistence type="predicted"/>
<sequence>GVGPEAAANVPADVPAVDGAGADPTADFPADSPEVAERVRGPVQATLCV</sequence>
<evidence type="ECO:0000256" key="1">
    <source>
        <dbReference type="SAM" id="MobiDB-lite"/>
    </source>
</evidence>
<feature type="non-terminal residue" evidence="2">
    <location>
        <position position="1"/>
    </location>
</feature>
<feature type="compositionally biased region" description="Low complexity" evidence="1">
    <location>
        <begin position="1"/>
        <end position="24"/>
    </location>
</feature>
<accession>A0A6J4NBN9</accession>
<evidence type="ECO:0000313" key="2">
    <source>
        <dbReference type="EMBL" id="CAA9383482.1"/>
    </source>
</evidence>
<gene>
    <name evidence="2" type="ORF">AVDCRST_MAG22-109</name>
</gene>
<dbReference type="EMBL" id="CADCUV010000007">
    <property type="protein sequence ID" value="CAA9383482.1"/>
    <property type="molecule type" value="Genomic_DNA"/>
</dbReference>